<protein>
    <submittedName>
        <fullName evidence="1">Uncharacterized protein</fullName>
    </submittedName>
</protein>
<name>A0A974BNL6_XENLA</name>
<dbReference type="Proteomes" id="UP000694892">
    <property type="component" value="Unassembled WGS sequence"/>
</dbReference>
<sequence length="85" mass="9768">MDFFLVTFFKLRNFFTYTLEFMGVFFKAKRSVTQEPSMVLVEKPGKPMTFAAAVPSPKGIHLRGTQCKIKKNNTAIQSNCNKHYI</sequence>
<evidence type="ECO:0000313" key="1">
    <source>
        <dbReference type="EMBL" id="OCT55425.1"/>
    </source>
</evidence>
<gene>
    <name evidence="1" type="ORF">XELAEV_18002167mg</name>
</gene>
<dbReference type="EMBL" id="KV491708">
    <property type="protein sequence ID" value="OCT55425.1"/>
    <property type="molecule type" value="Genomic_DNA"/>
</dbReference>
<reference evidence="1" key="1">
    <citation type="submission" date="2016-05" db="EMBL/GenBank/DDBJ databases">
        <title>WGS assembly of Xenopus laevis.</title>
        <authorList>
            <person name="Session A."/>
            <person name="Uno Y."/>
            <person name="Kwon T."/>
            <person name="Chapman J."/>
            <person name="Toyoda A."/>
            <person name="Takahashi S."/>
            <person name="Fukui A."/>
            <person name="Hikosaka A."/>
            <person name="Putnam N."/>
            <person name="Stites J."/>
            <person name="Van Heeringen S."/>
            <person name="Quigley I."/>
            <person name="Heinz S."/>
            <person name="Hellsten U."/>
            <person name="Lyons J."/>
            <person name="Suzuki A."/>
            <person name="Kondo M."/>
            <person name="Ogino H."/>
            <person name="Ochi H."/>
            <person name="Bogdanovic O."/>
            <person name="Lister R."/>
            <person name="Georgiou G."/>
            <person name="Paranjpe S."/>
            <person name="Van Kruijsbergen I."/>
            <person name="Mozaffari S."/>
            <person name="Shu S."/>
            <person name="Schmutz J."/>
            <person name="Jenkins J."/>
            <person name="Grimwood J."/>
            <person name="Carlson J."/>
            <person name="Mitros T."/>
            <person name="Simakov O."/>
            <person name="Heald R."/>
            <person name="Miller K."/>
            <person name="Haudenschild C."/>
            <person name="Kuroki Y."/>
            <person name="Tanaka T."/>
            <person name="Michiue T."/>
            <person name="Watanabe M."/>
            <person name="Kinoshita T."/>
            <person name="Ohta Y."/>
            <person name="Mawaribuchi S."/>
            <person name="Suzuki Y."/>
            <person name="Haramoto Y."/>
            <person name="Yamamoto T."/>
            <person name="Takagi C."/>
            <person name="Kitzman J."/>
            <person name="Shendure J."/>
            <person name="Nakayama T."/>
            <person name="Izutsu Y."/>
            <person name="Robert J."/>
            <person name="Dichmann D."/>
            <person name="Flajnik M."/>
            <person name="Houston D."/>
            <person name="Marcotte E."/>
            <person name="Wallingford J."/>
            <person name="Ito Y."/>
            <person name="Asashima M."/>
            <person name="Ueno N."/>
            <person name="Matsuda Y."/>
            <person name="Jan Veenstra G."/>
            <person name="Fujiyama A."/>
            <person name="Harland R."/>
            <person name="Taira M."/>
            <person name="Rokhsar D.S."/>
        </authorList>
    </citation>
    <scope>NUCLEOTIDE SEQUENCE</scope>
    <source>
        <strain evidence="1">J</strain>
        <tissue evidence="1">Blood</tissue>
    </source>
</reference>
<dbReference type="AlphaFoldDB" id="A0A974BNL6"/>
<proteinExistence type="predicted"/>
<organism evidence="1">
    <name type="scientific">Xenopus laevis</name>
    <name type="common">African clawed frog</name>
    <dbReference type="NCBI Taxonomy" id="8355"/>
    <lineage>
        <taxon>Eukaryota</taxon>
        <taxon>Metazoa</taxon>
        <taxon>Chordata</taxon>
        <taxon>Craniata</taxon>
        <taxon>Vertebrata</taxon>
        <taxon>Euteleostomi</taxon>
        <taxon>Amphibia</taxon>
        <taxon>Batrachia</taxon>
        <taxon>Anura</taxon>
        <taxon>Pipoidea</taxon>
        <taxon>Pipidae</taxon>
        <taxon>Xenopodinae</taxon>
        <taxon>Xenopus</taxon>
        <taxon>Xenopus</taxon>
    </lineage>
</organism>
<accession>A0A974BNL6</accession>